<sequence length="191" mass="21913">MSLLAALRQLKRYWCIEILGSESKSFSWRRVRQKCKRSNRYAYLFWFRIAYVMNQSRSSFWRRRAKLLNERLSRRFNVEIMLGAEVGEGLWIAHPTGIVISAYARIGSNFRIWQNCTVGIKGGEGQKIIRIGNNVRLSAHSCIIGDVIRIGDNVTIGAMSFVNRDIPDDCLYYTRKTGESLSRNAEPSVAA</sequence>
<evidence type="ECO:0000313" key="4">
    <source>
        <dbReference type="Proteomes" id="UP000242957"/>
    </source>
</evidence>
<dbReference type="EMBL" id="FNIJ01000017">
    <property type="protein sequence ID" value="SDO85929.1"/>
    <property type="molecule type" value="Genomic_DNA"/>
</dbReference>
<dbReference type="Proteomes" id="UP000242957">
    <property type="component" value="Unassembled WGS sequence"/>
</dbReference>
<keyword evidence="2" id="KW-0012">Acyltransferase</keyword>
<accession>A0A1H0MZL3</accession>
<dbReference type="Gene3D" id="2.160.10.10">
    <property type="entry name" value="Hexapeptide repeat proteins"/>
    <property type="match status" value="1"/>
</dbReference>
<evidence type="ECO:0000256" key="1">
    <source>
        <dbReference type="ARBA" id="ARBA00022679"/>
    </source>
</evidence>
<dbReference type="PANTHER" id="PTHR42811">
    <property type="entry name" value="SERINE ACETYLTRANSFERASE"/>
    <property type="match status" value="1"/>
</dbReference>
<dbReference type="GO" id="GO:0016746">
    <property type="term" value="F:acyltransferase activity"/>
    <property type="evidence" value="ECO:0007669"/>
    <property type="project" value="UniProtKB-KW"/>
</dbReference>
<organism evidence="3 4">
    <name type="scientific">Pseudomonas jinjuensis</name>
    <dbReference type="NCBI Taxonomy" id="198616"/>
    <lineage>
        <taxon>Bacteria</taxon>
        <taxon>Pseudomonadati</taxon>
        <taxon>Pseudomonadota</taxon>
        <taxon>Gammaproteobacteria</taxon>
        <taxon>Pseudomonadales</taxon>
        <taxon>Pseudomonadaceae</taxon>
        <taxon>Pseudomonas</taxon>
    </lineage>
</organism>
<evidence type="ECO:0000256" key="2">
    <source>
        <dbReference type="ARBA" id="ARBA00023315"/>
    </source>
</evidence>
<dbReference type="SUPFAM" id="SSF51161">
    <property type="entry name" value="Trimeric LpxA-like enzymes"/>
    <property type="match status" value="1"/>
</dbReference>
<dbReference type="STRING" id="198616.SAMN05216193_11717"/>
<dbReference type="InterPro" id="IPR011004">
    <property type="entry name" value="Trimer_LpxA-like_sf"/>
</dbReference>
<keyword evidence="1 3" id="KW-0808">Transferase</keyword>
<dbReference type="InterPro" id="IPR045304">
    <property type="entry name" value="LbH_SAT"/>
</dbReference>
<reference evidence="4" key="1">
    <citation type="submission" date="2016-10" db="EMBL/GenBank/DDBJ databases">
        <authorList>
            <person name="Varghese N."/>
            <person name="Submissions S."/>
        </authorList>
    </citation>
    <scope>NUCLEOTIDE SEQUENCE [LARGE SCALE GENOMIC DNA]</scope>
    <source>
        <strain evidence="4">JCM 21621</strain>
    </source>
</reference>
<evidence type="ECO:0000313" key="3">
    <source>
        <dbReference type="EMBL" id="SDO85929.1"/>
    </source>
</evidence>
<dbReference type="AlphaFoldDB" id="A0A1H0MZL3"/>
<dbReference type="RefSeq" id="WP_139207050.1">
    <property type="nucleotide sequence ID" value="NZ_FNIJ01000017.1"/>
</dbReference>
<dbReference type="OrthoDB" id="7058950at2"/>
<keyword evidence="4" id="KW-1185">Reference proteome</keyword>
<protein>
    <submittedName>
        <fullName evidence="3">Transferase hexapeptide (Six repeat-containing protein)</fullName>
    </submittedName>
</protein>
<name>A0A1H0MZL3_9PSED</name>
<proteinExistence type="predicted"/>
<dbReference type="CDD" id="cd03354">
    <property type="entry name" value="LbH_SAT"/>
    <property type="match status" value="1"/>
</dbReference>
<gene>
    <name evidence="3" type="ORF">SAMN05216193_11717</name>
</gene>